<reference evidence="2" key="1">
    <citation type="submission" date="2020-09" db="EMBL/GenBank/DDBJ databases">
        <title>Novel species of Mucilaginibacter isolated from a glacier on the Tibetan Plateau.</title>
        <authorList>
            <person name="Liu Q."/>
            <person name="Xin Y.-H."/>
        </authorList>
    </citation>
    <scope>NUCLEOTIDE SEQUENCE</scope>
    <source>
        <strain evidence="2">ZB1P21</strain>
    </source>
</reference>
<evidence type="ECO:0000313" key="2">
    <source>
        <dbReference type="EMBL" id="MBD1393153.1"/>
    </source>
</evidence>
<dbReference type="AlphaFoldDB" id="A0A926NPS5"/>
<dbReference type="InterPro" id="IPR024311">
    <property type="entry name" value="Lipocalin-like"/>
</dbReference>
<organism evidence="2 3">
    <name type="scientific">Mucilaginibacter glaciei</name>
    <dbReference type="NCBI Taxonomy" id="2772109"/>
    <lineage>
        <taxon>Bacteria</taxon>
        <taxon>Pseudomonadati</taxon>
        <taxon>Bacteroidota</taxon>
        <taxon>Sphingobacteriia</taxon>
        <taxon>Sphingobacteriales</taxon>
        <taxon>Sphingobacteriaceae</taxon>
        <taxon>Mucilaginibacter</taxon>
    </lineage>
</organism>
<sequence>MKNKTLYFLLTGVIAISFFINSCKKEDQSNIPNLLTTGVWQLATLTVDHYVGDSKISTDTLNTKCDTTQVLVFNKDNTLTYTNFDCRIQPTAKGNYSITSNRLYLNSNITVQDNTTAGKSQPFLSVQFVNLGQFSLVFNTGDLQTYYTAAQVRTIKRYGFIRQRTTSK</sequence>
<name>A0A926NPS5_9SPHI</name>
<gene>
    <name evidence="2" type="ORF">IDJ76_08585</name>
</gene>
<evidence type="ECO:0000313" key="3">
    <source>
        <dbReference type="Proteomes" id="UP000619078"/>
    </source>
</evidence>
<feature type="domain" description="Lipocalin-like" evidence="1">
    <location>
        <begin position="37"/>
        <end position="107"/>
    </location>
</feature>
<keyword evidence="3" id="KW-1185">Reference proteome</keyword>
<evidence type="ECO:0000259" key="1">
    <source>
        <dbReference type="Pfam" id="PF13648"/>
    </source>
</evidence>
<dbReference type="RefSeq" id="WP_191162783.1">
    <property type="nucleotide sequence ID" value="NZ_JACWMX010000003.1"/>
</dbReference>
<comment type="caution">
    <text evidence="2">The sequence shown here is derived from an EMBL/GenBank/DDBJ whole genome shotgun (WGS) entry which is preliminary data.</text>
</comment>
<proteinExistence type="predicted"/>
<dbReference type="Proteomes" id="UP000619078">
    <property type="component" value="Unassembled WGS sequence"/>
</dbReference>
<protein>
    <recommendedName>
        <fullName evidence="1">Lipocalin-like domain-containing protein</fullName>
    </recommendedName>
</protein>
<accession>A0A926NPS5</accession>
<dbReference type="EMBL" id="JACWMX010000003">
    <property type="protein sequence ID" value="MBD1393153.1"/>
    <property type="molecule type" value="Genomic_DNA"/>
</dbReference>
<dbReference type="Pfam" id="PF13648">
    <property type="entry name" value="Lipocalin_4"/>
    <property type="match status" value="1"/>
</dbReference>